<evidence type="ECO:0000256" key="5">
    <source>
        <dbReference type="ARBA" id="ARBA00022833"/>
    </source>
</evidence>
<dbReference type="InterPro" id="IPR029071">
    <property type="entry name" value="Ubiquitin-like_domsf"/>
</dbReference>
<dbReference type="InterPro" id="IPR003388">
    <property type="entry name" value="Reticulon"/>
</dbReference>
<dbReference type="InterPro" id="IPR046349">
    <property type="entry name" value="C1-like_sf"/>
</dbReference>
<name>A0A1I8IMX1_9PLAT</name>
<dbReference type="Gene3D" id="3.10.20.90">
    <property type="entry name" value="Phosphatidylinositol 3-kinase Catalytic Subunit, Chain A, domain 1"/>
    <property type="match status" value="1"/>
</dbReference>
<dbReference type="PROSITE" id="PS50845">
    <property type="entry name" value="RETICULON"/>
    <property type="match status" value="1"/>
</dbReference>
<evidence type="ECO:0000259" key="12">
    <source>
        <dbReference type="PROSITE" id="PS50845"/>
    </source>
</evidence>
<dbReference type="Pfam" id="PF02453">
    <property type="entry name" value="Reticulon"/>
    <property type="match status" value="1"/>
</dbReference>
<evidence type="ECO:0000256" key="6">
    <source>
        <dbReference type="ARBA" id="ARBA00022989"/>
    </source>
</evidence>
<evidence type="ECO:0000259" key="13">
    <source>
        <dbReference type="PROSITE" id="PS50898"/>
    </source>
</evidence>
<feature type="region of interest" description="Disordered" evidence="9">
    <location>
        <begin position="134"/>
        <end position="156"/>
    </location>
</feature>
<dbReference type="SUPFAM" id="SSF57889">
    <property type="entry name" value="Cysteine-rich domain"/>
    <property type="match status" value="1"/>
</dbReference>
<feature type="domain" description="Reticulon" evidence="12">
    <location>
        <begin position="1346"/>
        <end position="1567"/>
    </location>
</feature>
<dbReference type="Proteomes" id="UP000095280">
    <property type="component" value="Unplaced"/>
</dbReference>
<feature type="compositionally biased region" description="Low complexity" evidence="9">
    <location>
        <begin position="925"/>
        <end position="941"/>
    </location>
</feature>
<feature type="region of interest" description="Disordered" evidence="9">
    <location>
        <begin position="366"/>
        <end position="396"/>
    </location>
</feature>
<evidence type="ECO:0000259" key="11">
    <source>
        <dbReference type="PROSITE" id="PS50081"/>
    </source>
</evidence>
<reference evidence="15" key="1">
    <citation type="submission" date="2016-11" db="UniProtKB">
        <authorList>
            <consortium name="WormBaseParasite"/>
        </authorList>
    </citation>
    <scope>IDENTIFICATION</scope>
</reference>
<accession>A0A1I8IMX1</accession>
<dbReference type="WBParaSite" id="maker-uti_cns_0014145-snap-gene-0.2-mRNA-1">
    <property type="protein sequence ID" value="maker-uti_cns_0014145-snap-gene-0.2-mRNA-1"/>
    <property type="gene ID" value="maker-uti_cns_0014145-snap-gene-0.2"/>
</dbReference>
<proteinExistence type="predicted"/>
<feature type="domain" description="Phorbol-ester/DAG-type" evidence="11">
    <location>
        <begin position="1034"/>
        <end position="1079"/>
    </location>
</feature>
<dbReference type="CDD" id="cd20811">
    <property type="entry name" value="C1_Raf"/>
    <property type="match status" value="1"/>
</dbReference>
<dbReference type="PROSITE" id="PS00479">
    <property type="entry name" value="ZF_DAG_PE_1"/>
    <property type="match status" value="1"/>
</dbReference>
<dbReference type="PROSITE" id="PS51257">
    <property type="entry name" value="PROKAR_LIPOPROTEIN"/>
    <property type="match status" value="1"/>
</dbReference>
<feature type="compositionally biased region" description="Low complexity" evidence="9">
    <location>
        <begin position="1124"/>
        <end position="1135"/>
    </location>
</feature>
<dbReference type="InterPro" id="IPR003116">
    <property type="entry name" value="RBD_dom"/>
</dbReference>
<feature type="compositionally biased region" description="Gly residues" evidence="9">
    <location>
        <begin position="1138"/>
        <end position="1156"/>
    </location>
</feature>
<feature type="region of interest" description="Disordered" evidence="9">
    <location>
        <begin position="671"/>
        <end position="699"/>
    </location>
</feature>
<evidence type="ECO:0000256" key="1">
    <source>
        <dbReference type="ARBA" id="ARBA00004477"/>
    </source>
</evidence>
<keyword evidence="6 8" id="KW-1133">Transmembrane helix</keyword>
<dbReference type="Pfam" id="PF02196">
    <property type="entry name" value="RBD"/>
    <property type="match status" value="1"/>
</dbReference>
<dbReference type="GO" id="GO:0007165">
    <property type="term" value="P:signal transduction"/>
    <property type="evidence" value="ECO:0007669"/>
    <property type="project" value="InterPro"/>
</dbReference>
<dbReference type="SMART" id="SM00455">
    <property type="entry name" value="RBD"/>
    <property type="match status" value="1"/>
</dbReference>
<dbReference type="PANTHER" id="PTHR45799">
    <property type="entry name" value="RETICULON-LIKE PROTEIN"/>
    <property type="match status" value="1"/>
</dbReference>
<comment type="subcellular location">
    <subcellularLocation>
        <location evidence="1 8">Endoplasmic reticulum membrane</location>
        <topology evidence="1 8">Multi-pass membrane protein</topology>
    </subcellularLocation>
</comment>
<evidence type="ECO:0000313" key="15">
    <source>
        <dbReference type="WBParaSite" id="maker-uti_cns_0014145-snap-gene-0.2-mRNA-1"/>
    </source>
</evidence>
<keyword evidence="2 8" id="KW-0812">Transmembrane</keyword>
<feature type="signal peptide" evidence="10">
    <location>
        <begin position="1"/>
        <end position="36"/>
    </location>
</feature>
<evidence type="ECO:0000313" key="14">
    <source>
        <dbReference type="Proteomes" id="UP000095280"/>
    </source>
</evidence>
<keyword evidence="5" id="KW-0862">Zinc</keyword>
<dbReference type="PANTHER" id="PTHR45799:SF2">
    <property type="entry name" value="RETICULON-LIKE PROTEIN"/>
    <property type="match status" value="1"/>
</dbReference>
<feature type="compositionally biased region" description="Pro residues" evidence="9">
    <location>
        <begin position="675"/>
        <end position="684"/>
    </location>
</feature>
<keyword evidence="4 8" id="KW-0256">Endoplasmic reticulum</keyword>
<dbReference type="PROSITE" id="PS50081">
    <property type="entry name" value="ZF_DAG_PE_2"/>
    <property type="match status" value="1"/>
</dbReference>
<evidence type="ECO:0000256" key="10">
    <source>
        <dbReference type="SAM" id="SignalP"/>
    </source>
</evidence>
<dbReference type="SUPFAM" id="SSF54236">
    <property type="entry name" value="Ubiquitin-like"/>
    <property type="match status" value="1"/>
</dbReference>
<feature type="transmembrane region" description="Helical" evidence="8">
    <location>
        <begin position="1377"/>
        <end position="1398"/>
    </location>
</feature>
<dbReference type="InterPro" id="IPR002219">
    <property type="entry name" value="PKC_DAG/PE"/>
</dbReference>
<keyword evidence="7 8" id="KW-0472">Membrane</keyword>
<keyword evidence="10" id="KW-0732">Signal</keyword>
<evidence type="ECO:0000256" key="7">
    <source>
        <dbReference type="ARBA" id="ARBA00023136"/>
    </source>
</evidence>
<feature type="region of interest" description="Disordered" evidence="9">
    <location>
        <begin position="919"/>
        <end position="941"/>
    </location>
</feature>
<dbReference type="InterPro" id="IPR046964">
    <property type="entry name" value="RTN1-4"/>
</dbReference>
<keyword evidence="3" id="KW-0479">Metal-binding</keyword>
<evidence type="ECO:0000256" key="3">
    <source>
        <dbReference type="ARBA" id="ARBA00022723"/>
    </source>
</evidence>
<dbReference type="Gene3D" id="3.30.60.20">
    <property type="match status" value="1"/>
</dbReference>
<feature type="region of interest" description="Disordered" evidence="9">
    <location>
        <begin position="762"/>
        <end position="786"/>
    </location>
</feature>
<feature type="region of interest" description="Disordered" evidence="9">
    <location>
        <begin position="809"/>
        <end position="837"/>
    </location>
</feature>
<feature type="compositionally biased region" description="Basic and acidic residues" evidence="9">
    <location>
        <begin position="387"/>
        <end position="396"/>
    </location>
</feature>
<evidence type="ECO:0000256" key="9">
    <source>
        <dbReference type="SAM" id="MobiDB-lite"/>
    </source>
</evidence>
<feature type="transmembrane region" description="Helical" evidence="8">
    <location>
        <begin position="1483"/>
        <end position="1511"/>
    </location>
</feature>
<evidence type="ECO:0000256" key="2">
    <source>
        <dbReference type="ARBA" id="ARBA00022692"/>
    </source>
</evidence>
<sequence>MLGPRQTRRRRRLPNRGAALCLQSLVCACQAGDAIAVDEVHERLFPLLTGEQNYLLHSLSDRLRSPPLSATELGEPLCCRRRPRRNNAGFDCDNDDCDADRLAAGVGNLVRCQFAKAASDGALRSLGANKSRTAGRVRGAGVSQQTVDVAPSPRLSPPHLLHRLRTVGLGADDVACQLESPTAQQIARTGQAGAMIERRVGDSLVADLEGGAQQASVRRVDLSLERVYQRPGLGVDGLDHRLEQRRPLAVRTKGSPGKSSATPQILADVGNQTAEVDELLTSWKLTRLSVSASAEDCSLGVHDGLLRVDHQADARRNGNQSIQLSLGALDGRGQQGEVIGVAKHAEPSLRLASTHASPQQEAVVVGRQSSPINRNGASVSPWSTPEDVSKKSDRPSGVETAAVVPWYSAMTAEISSSGTLYARSTSGSASLTTESKAFLKSTKIRIRVNWRMRASSMTRRRARICVTVLRWGRNPFCSGHRYGSSTVCNRDSSMRLNSFAAQDCRQMPRCSSSLVVPGFFGMATMCAVVHSFGATSPESTRFITLATSVATQWIRSASVGTSSGPSALPPGDCRANFTTSAVLTGATLKLSSAGNGVSGGSLRFSGSGGGGALTMAAKNSRSSFLRSSGMSPAWLSAMRRFRPSVDDGPGHAPSGIGPCGRDGLDGVIDSGLLPLQPPEPPPPREFAAHSDGASPDLPSLRRSRVVLPDRWAGRISGTACSASARTAALTSAYSAPPRLSPSAVTKAPAKRRSSAAVAALADGRAGPEAEDEQPMVGPQSQRRNGAAVGDAAAHTKAHKHVVELCQPPRSVPAARVPPPPLAAHEGREPARKSSSAPVLPFSRAVTNSDRSDLRRTAFRSPRMTTVSRSITLLYMTYPSNGSSLVLIFKADDSKVPDVYAEEVVDCGDGQADYLQRQRVMTEQRPASASPSPISSPSSSSLPAAGELMLRARLPRNQRTTVTVRPGASLRDLLERKLTTRSLRVADCTVYALTEPRGPPISWDADAAELAELGCELLVETTVSSSSAPCRLRSTHNLQHKTFFTIVYCSKCSRLLIRGYHCLTCQARFHQRCCDVGAVCSASAAAPELMSATAPPRREFSWSKLDGLSLPRIRKLSFRRKPKGSRPQLPPSSLSRYQTGGGGGGMGGSSGSIGGGDASSPLGDYQPVPPMLSAPSAKDLNRCISTPNVRQFMSPEEADFRDLKKMVNIRCRLRNPVFSTSGLGSSSASQTMLDCLSFMVEKADPTFVSCDDIRQSSWAVGLKNLHPQATDVHPLCLLLRTMSNEADDIVSTTDAAGDSAAMSDGSDRELQEQRKQLLQQKQQACGSTPAAMLLYCGYLAERTHPRLKSLLLWTEPRLTGAVLVMSLALLWAVATRSFISVLAYVGLAALMCVCAIRLYRFVRLRRRQQQREAGGAGTDNEENDDEAAGLDEPLPLRCLLHAPVRLPRQQLIQWLDRRLASLEQSANYMLCLMLCRDPVRTLKLFCCLIGLTYIGAWMNATTLIGLALIGLFSLPKLYSMQHAQVDAALANLLNRYHEVNARIRAAMPSLARNRQSQKQIKQQKRRAIVEERSAFSAL</sequence>
<feature type="domain" description="RBD" evidence="13">
    <location>
        <begin position="947"/>
        <end position="1021"/>
    </location>
</feature>
<dbReference type="GO" id="GO:0046872">
    <property type="term" value="F:metal ion binding"/>
    <property type="evidence" value="ECO:0007669"/>
    <property type="project" value="UniProtKB-KW"/>
</dbReference>
<feature type="region of interest" description="Disordered" evidence="9">
    <location>
        <begin position="1116"/>
        <end position="1170"/>
    </location>
</feature>
<dbReference type="GO" id="GO:0005789">
    <property type="term" value="C:endoplasmic reticulum membrane"/>
    <property type="evidence" value="ECO:0007669"/>
    <property type="project" value="UniProtKB-SubCell"/>
</dbReference>
<evidence type="ECO:0000256" key="4">
    <source>
        <dbReference type="ARBA" id="ARBA00022824"/>
    </source>
</evidence>
<feature type="chain" id="PRO_5009321139" description="Reticulon-like protein" evidence="10">
    <location>
        <begin position="37"/>
        <end position="1577"/>
    </location>
</feature>
<dbReference type="GO" id="GO:0030424">
    <property type="term" value="C:axon"/>
    <property type="evidence" value="ECO:0007669"/>
    <property type="project" value="TreeGrafter"/>
</dbReference>
<dbReference type="PROSITE" id="PS50898">
    <property type="entry name" value="RBD"/>
    <property type="match status" value="1"/>
</dbReference>
<protein>
    <recommendedName>
        <fullName evidence="8">Reticulon-like protein</fullName>
    </recommendedName>
</protein>
<feature type="compositionally biased region" description="Polar residues" evidence="9">
    <location>
        <begin position="367"/>
        <end position="383"/>
    </location>
</feature>
<keyword evidence="14" id="KW-1185">Reference proteome</keyword>
<organism evidence="14 15">
    <name type="scientific">Macrostomum lignano</name>
    <dbReference type="NCBI Taxonomy" id="282301"/>
    <lineage>
        <taxon>Eukaryota</taxon>
        <taxon>Metazoa</taxon>
        <taxon>Spiralia</taxon>
        <taxon>Lophotrochozoa</taxon>
        <taxon>Platyhelminthes</taxon>
        <taxon>Rhabditophora</taxon>
        <taxon>Macrostomorpha</taxon>
        <taxon>Macrostomida</taxon>
        <taxon>Macrostomidae</taxon>
        <taxon>Macrostomum</taxon>
    </lineage>
</organism>
<evidence type="ECO:0000256" key="8">
    <source>
        <dbReference type="RuleBase" id="RU363132"/>
    </source>
</evidence>